<reference evidence="1" key="1">
    <citation type="submission" date="2014-11" db="EMBL/GenBank/DDBJ databases">
        <authorList>
            <person name="Amaro Gonzalez C."/>
        </authorList>
    </citation>
    <scope>NUCLEOTIDE SEQUENCE</scope>
</reference>
<dbReference type="EMBL" id="GBXM01075132">
    <property type="protein sequence ID" value="JAH33445.1"/>
    <property type="molecule type" value="Transcribed_RNA"/>
</dbReference>
<evidence type="ECO:0000313" key="1">
    <source>
        <dbReference type="EMBL" id="JAH33445.1"/>
    </source>
</evidence>
<protein>
    <submittedName>
        <fullName evidence="1">Uncharacterized protein</fullName>
    </submittedName>
</protein>
<accession>A0A0E9RYJ2</accession>
<name>A0A0E9RYJ2_ANGAN</name>
<dbReference type="AlphaFoldDB" id="A0A0E9RYJ2"/>
<reference evidence="1" key="2">
    <citation type="journal article" date="2015" name="Fish Shellfish Immunol.">
        <title>Early steps in the European eel (Anguilla anguilla)-Vibrio vulnificus interaction in the gills: Role of the RtxA13 toxin.</title>
        <authorList>
            <person name="Callol A."/>
            <person name="Pajuelo D."/>
            <person name="Ebbesson L."/>
            <person name="Teles M."/>
            <person name="MacKenzie S."/>
            <person name="Amaro C."/>
        </authorList>
    </citation>
    <scope>NUCLEOTIDE SEQUENCE</scope>
</reference>
<sequence>MIAYNSFTFYISFNTV</sequence>
<proteinExistence type="predicted"/>
<organism evidence="1">
    <name type="scientific">Anguilla anguilla</name>
    <name type="common">European freshwater eel</name>
    <name type="synonym">Muraena anguilla</name>
    <dbReference type="NCBI Taxonomy" id="7936"/>
    <lineage>
        <taxon>Eukaryota</taxon>
        <taxon>Metazoa</taxon>
        <taxon>Chordata</taxon>
        <taxon>Craniata</taxon>
        <taxon>Vertebrata</taxon>
        <taxon>Euteleostomi</taxon>
        <taxon>Actinopterygii</taxon>
        <taxon>Neopterygii</taxon>
        <taxon>Teleostei</taxon>
        <taxon>Anguilliformes</taxon>
        <taxon>Anguillidae</taxon>
        <taxon>Anguilla</taxon>
    </lineage>
</organism>